<proteinExistence type="inferred from homology"/>
<sequence length="171" mass="19609">MKKVCLLAVCFVFLFQAVAFAETKIGVFDAKKVMQDCLYGKDVRAKLDAKFGARGEQLKKEREALEKLKVQIESKAFDEKTMQDKIVEIRRRSRDWTEDFQVYQKSIQRDQNQLGKPVLQKLEKVVMEFCTANKFSIAFDKNTPGLAFIADGLDISADIIKELDKMKKSGK</sequence>
<name>A0ABN6S266_9BACT</name>
<evidence type="ECO:0000313" key="5">
    <source>
        <dbReference type="Proteomes" id="UP001317742"/>
    </source>
</evidence>
<accession>A0ABN6S266</accession>
<evidence type="ECO:0008006" key="6">
    <source>
        <dbReference type="Google" id="ProtNLM"/>
    </source>
</evidence>
<evidence type="ECO:0000256" key="2">
    <source>
        <dbReference type="ARBA" id="ARBA00022729"/>
    </source>
</evidence>
<evidence type="ECO:0000313" key="4">
    <source>
        <dbReference type="EMBL" id="BDQ36440.1"/>
    </source>
</evidence>
<evidence type="ECO:0000256" key="3">
    <source>
        <dbReference type="SAM" id="SignalP"/>
    </source>
</evidence>
<feature type="chain" id="PRO_5046574643" description="OmpH family outer membrane protein" evidence="3">
    <location>
        <begin position="22"/>
        <end position="171"/>
    </location>
</feature>
<dbReference type="EMBL" id="AP026709">
    <property type="protein sequence ID" value="BDQ36440.1"/>
    <property type="molecule type" value="Genomic_DNA"/>
</dbReference>
<keyword evidence="2 3" id="KW-0732">Signal</keyword>
<dbReference type="Gene3D" id="3.30.910.20">
    <property type="entry name" value="Skp domain"/>
    <property type="match status" value="1"/>
</dbReference>
<dbReference type="InterPro" id="IPR005632">
    <property type="entry name" value="Chaperone_Skp"/>
</dbReference>
<feature type="signal peptide" evidence="3">
    <location>
        <begin position="1"/>
        <end position="21"/>
    </location>
</feature>
<gene>
    <name evidence="4" type="ORF">SYK_08000</name>
</gene>
<dbReference type="Pfam" id="PF03938">
    <property type="entry name" value="OmpH"/>
    <property type="match status" value="1"/>
</dbReference>
<evidence type="ECO:0000256" key="1">
    <source>
        <dbReference type="ARBA" id="ARBA00009091"/>
    </source>
</evidence>
<protein>
    <recommendedName>
        <fullName evidence="6">OmpH family outer membrane protein</fullName>
    </recommendedName>
</protein>
<dbReference type="SMART" id="SM00935">
    <property type="entry name" value="OmpH"/>
    <property type="match status" value="1"/>
</dbReference>
<comment type="similarity">
    <text evidence="1">Belongs to the Skp family.</text>
</comment>
<dbReference type="RefSeq" id="WP_281762340.1">
    <property type="nucleotide sequence ID" value="NZ_AP026709.1"/>
</dbReference>
<keyword evidence="5" id="KW-1185">Reference proteome</keyword>
<reference evidence="4 5" key="1">
    <citation type="submission" date="2022-08" db="EMBL/GenBank/DDBJ databases">
        <title>Genome Sequence of the sulphate-reducing bacterium, Pseudodesulfovibrio sp. SYK.</title>
        <authorList>
            <person name="Kondo R."/>
            <person name="Kataoka T."/>
        </authorList>
    </citation>
    <scope>NUCLEOTIDE SEQUENCE [LARGE SCALE GENOMIC DNA]</scope>
    <source>
        <strain evidence="4 5">SYK</strain>
    </source>
</reference>
<dbReference type="InterPro" id="IPR024930">
    <property type="entry name" value="Skp_dom_sf"/>
</dbReference>
<organism evidence="4 5">
    <name type="scientific">Pseudodesulfovibrio nedwellii</name>
    <dbReference type="NCBI Taxonomy" id="2973072"/>
    <lineage>
        <taxon>Bacteria</taxon>
        <taxon>Pseudomonadati</taxon>
        <taxon>Thermodesulfobacteriota</taxon>
        <taxon>Desulfovibrionia</taxon>
        <taxon>Desulfovibrionales</taxon>
        <taxon>Desulfovibrionaceae</taxon>
    </lineage>
</organism>
<dbReference type="PANTHER" id="PTHR35089">
    <property type="entry name" value="CHAPERONE PROTEIN SKP"/>
    <property type="match status" value="1"/>
</dbReference>
<dbReference type="SUPFAM" id="SSF111384">
    <property type="entry name" value="OmpH-like"/>
    <property type="match status" value="1"/>
</dbReference>
<dbReference type="Proteomes" id="UP001317742">
    <property type="component" value="Chromosome"/>
</dbReference>
<dbReference type="PANTHER" id="PTHR35089:SF1">
    <property type="entry name" value="CHAPERONE PROTEIN SKP"/>
    <property type="match status" value="1"/>
</dbReference>